<evidence type="ECO:0000313" key="11">
    <source>
        <dbReference type="Proteomes" id="UP000823388"/>
    </source>
</evidence>
<dbReference type="Pfam" id="PF23559">
    <property type="entry name" value="WHD_DRP"/>
    <property type="match status" value="1"/>
</dbReference>
<protein>
    <submittedName>
        <fullName evidence="10">Uncharacterized protein</fullName>
    </submittedName>
</protein>
<dbReference type="EMBL" id="CM029052">
    <property type="protein sequence ID" value="KAG2557103.1"/>
    <property type="molecule type" value="Genomic_DNA"/>
</dbReference>
<dbReference type="Pfam" id="PF00931">
    <property type="entry name" value="NB-ARC"/>
    <property type="match status" value="1"/>
</dbReference>
<keyword evidence="11" id="KW-1185">Reference proteome</keyword>
<keyword evidence="4" id="KW-0547">Nucleotide-binding</keyword>
<feature type="domain" description="Disease resistance protein winged helix" evidence="9">
    <location>
        <begin position="769"/>
        <end position="817"/>
    </location>
</feature>
<dbReference type="GO" id="GO:0043531">
    <property type="term" value="F:ADP binding"/>
    <property type="evidence" value="ECO:0007669"/>
    <property type="project" value="InterPro"/>
</dbReference>
<feature type="compositionally biased region" description="Basic and acidic residues" evidence="6">
    <location>
        <begin position="231"/>
        <end position="242"/>
    </location>
</feature>
<keyword evidence="2" id="KW-0433">Leucine-rich repeat</keyword>
<evidence type="ECO:0000256" key="6">
    <source>
        <dbReference type="SAM" id="MobiDB-lite"/>
    </source>
</evidence>
<dbReference type="GO" id="GO:0098542">
    <property type="term" value="P:defense response to other organism"/>
    <property type="evidence" value="ECO:0007669"/>
    <property type="project" value="TreeGrafter"/>
</dbReference>
<dbReference type="AlphaFoldDB" id="A0A8T0P5R5"/>
<dbReference type="SUPFAM" id="SSF52540">
    <property type="entry name" value="P-loop containing nucleoside triphosphate hydrolases"/>
    <property type="match status" value="1"/>
</dbReference>
<comment type="similarity">
    <text evidence="1">Belongs to the disease resistance NB-LRR family.</text>
</comment>
<feature type="compositionally biased region" description="Acidic residues" evidence="6">
    <location>
        <begin position="209"/>
        <end position="222"/>
    </location>
</feature>
<dbReference type="Proteomes" id="UP000823388">
    <property type="component" value="Chromosome 8N"/>
</dbReference>
<feature type="compositionally biased region" description="Low complexity" evidence="6">
    <location>
        <begin position="558"/>
        <end position="583"/>
    </location>
</feature>
<evidence type="ECO:0000256" key="5">
    <source>
        <dbReference type="ARBA" id="ARBA00022821"/>
    </source>
</evidence>
<feature type="region of interest" description="Disordered" evidence="6">
    <location>
        <begin position="181"/>
        <end position="242"/>
    </location>
</feature>
<dbReference type="CDD" id="cd14798">
    <property type="entry name" value="RX-CC_like"/>
    <property type="match status" value="1"/>
</dbReference>
<evidence type="ECO:0000256" key="4">
    <source>
        <dbReference type="ARBA" id="ARBA00022741"/>
    </source>
</evidence>
<dbReference type="PANTHER" id="PTHR23155:SF1135">
    <property type="entry name" value="OS08G0246300 PROTEIN"/>
    <property type="match status" value="1"/>
</dbReference>
<gene>
    <name evidence="10" type="ORF">PVAP13_8NG213200</name>
</gene>
<name>A0A8T0P5R5_PANVG</name>
<dbReference type="InterPro" id="IPR002182">
    <property type="entry name" value="NB-ARC"/>
</dbReference>
<feature type="domain" description="NB-ARC" evidence="7">
    <location>
        <begin position="290"/>
        <end position="454"/>
    </location>
</feature>
<sequence length="940" mass="105636">MADLVLGLAKTTVEGTVTMARLAMEEEDKLKKSVQRDLLVISDEFEMMHAFLEDAKGRVTDNVTRTLVRQVRNTALDVEDCIETIVHLDNKPHWWRRMMPPWCMPAAPPGKDLDAVVASVEQLKARVDAMALRRLRYNGVDDCCHKPAEHQHAAIATSAATAAAKQSGQVDLITLINGKGGAERGQARQGNDNDDEKDENIGNNNDDKKEDEDEDKDEDEDQEIKVVVGNKTEEGGIEPKGKQEIKGPVSLFQRLRLNGCRAAINGPISLFHRLLAAVLQPQEVQPNTQQSELKVISVLGTGSDLDMMFIKKAYDYSATCDNFKCRAWVKLVHPLNPIEFIRSLLAQFQKNACQEQGNTGKVLEAIVVPEDVLIEMFMTQISQKYLVVLEDMSTMVDWEAVKGYLPDNKDGSCIVVHTRHHGIALSCVGHQYPISEVEMTLADHSVRVVFKKGVAGKDSDEDTGNGKESKYEDWEKKNPLYGRDEDLRWLSFIQLWLSGSIHGTGSLVFSLWGISGVGKSFLIEHFYRKVKEKVDYRKIFRVDVSRPFDLRDVRKSLPPELLKPGPEGSNPGPEGSNPGPKGSKNVRNLIIIDGLQSTEEWDRIRRVFKCTTTSSTPQNSSNAGANIPENVCIIIITDEESVANYCATGKSLVRNVKSLEAGHAIKLFNQVSKKFYWTWDREDEETRYQSEQTRDILLNKCGGFPKVICVVAESWRLFRNIKVKDNLVTKLEASRQLTTASLEGMFSWLRAYFGSCPDSLKPCIFYLTIFPVNHTIRRRRLVRRWIVEGYTGDSKQITAEESANGFFSRLVKLSMIQPPRGPRYLPSSSTRMPLCQVNGFLREYVISRSMEENFVLETLDRLGVDRRVFCETYLSLSLSSTIPARPRSATETGLRQRRVVQYGDDGVVVLVAASRRFSAPSLDRIRVRTVGIVAATNLVS</sequence>
<keyword evidence="5" id="KW-0611">Plant defense</keyword>
<feature type="region of interest" description="Disordered" evidence="6">
    <location>
        <begin position="557"/>
        <end position="585"/>
    </location>
</feature>
<proteinExistence type="inferred from homology"/>
<dbReference type="InterPro" id="IPR058922">
    <property type="entry name" value="WHD_DRP"/>
</dbReference>
<dbReference type="Pfam" id="PF18052">
    <property type="entry name" value="Rx_N"/>
    <property type="match status" value="1"/>
</dbReference>
<evidence type="ECO:0000256" key="3">
    <source>
        <dbReference type="ARBA" id="ARBA00022737"/>
    </source>
</evidence>
<evidence type="ECO:0000256" key="1">
    <source>
        <dbReference type="ARBA" id="ARBA00008894"/>
    </source>
</evidence>
<dbReference type="InterPro" id="IPR038005">
    <property type="entry name" value="RX-like_CC"/>
</dbReference>
<keyword evidence="3" id="KW-0677">Repeat</keyword>
<organism evidence="10 11">
    <name type="scientific">Panicum virgatum</name>
    <name type="common">Blackwell switchgrass</name>
    <dbReference type="NCBI Taxonomy" id="38727"/>
    <lineage>
        <taxon>Eukaryota</taxon>
        <taxon>Viridiplantae</taxon>
        <taxon>Streptophyta</taxon>
        <taxon>Embryophyta</taxon>
        <taxon>Tracheophyta</taxon>
        <taxon>Spermatophyta</taxon>
        <taxon>Magnoliopsida</taxon>
        <taxon>Liliopsida</taxon>
        <taxon>Poales</taxon>
        <taxon>Poaceae</taxon>
        <taxon>PACMAD clade</taxon>
        <taxon>Panicoideae</taxon>
        <taxon>Panicodae</taxon>
        <taxon>Paniceae</taxon>
        <taxon>Panicinae</taxon>
        <taxon>Panicum</taxon>
        <taxon>Panicum sect. Hiantes</taxon>
    </lineage>
</organism>
<evidence type="ECO:0000259" key="7">
    <source>
        <dbReference type="Pfam" id="PF00931"/>
    </source>
</evidence>
<accession>A0A8T0P5R5</accession>
<dbReference type="InterPro" id="IPR027417">
    <property type="entry name" value="P-loop_NTPase"/>
</dbReference>
<evidence type="ECO:0000259" key="8">
    <source>
        <dbReference type="Pfam" id="PF18052"/>
    </source>
</evidence>
<reference evidence="10" key="1">
    <citation type="submission" date="2020-05" db="EMBL/GenBank/DDBJ databases">
        <title>WGS assembly of Panicum virgatum.</title>
        <authorList>
            <person name="Lovell J.T."/>
            <person name="Jenkins J."/>
            <person name="Shu S."/>
            <person name="Juenger T.E."/>
            <person name="Schmutz J."/>
        </authorList>
    </citation>
    <scope>NUCLEOTIDE SEQUENCE</scope>
    <source>
        <strain evidence="10">AP13</strain>
    </source>
</reference>
<dbReference type="InterPro" id="IPR044974">
    <property type="entry name" value="Disease_R_plants"/>
</dbReference>
<dbReference type="Gene3D" id="1.20.5.4130">
    <property type="match status" value="1"/>
</dbReference>
<dbReference type="InterPro" id="IPR041118">
    <property type="entry name" value="Rx_N"/>
</dbReference>
<dbReference type="PANTHER" id="PTHR23155">
    <property type="entry name" value="DISEASE RESISTANCE PROTEIN RP"/>
    <property type="match status" value="1"/>
</dbReference>
<evidence type="ECO:0000259" key="9">
    <source>
        <dbReference type="Pfam" id="PF23559"/>
    </source>
</evidence>
<dbReference type="Gene3D" id="3.40.50.300">
    <property type="entry name" value="P-loop containing nucleotide triphosphate hydrolases"/>
    <property type="match status" value="2"/>
</dbReference>
<evidence type="ECO:0000256" key="2">
    <source>
        <dbReference type="ARBA" id="ARBA00022614"/>
    </source>
</evidence>
<feature type="domain" description="Disease resistance N-terminal" evidence="8">
    <location>
        <begin position="24"/>
        <end position="93"/>
    </location>
</feature>
<comment type="caution">
    <text evidence="10">The sequence shown here is derived from an EMBL/GenBank/DDBJ whole genome shotgun (WGS) entry which is preliminary data.</text>
</comment>
<evidence type="ECO:0000313" key="10">
    <source>
        <dbReference type="EMBL" id="KAG2557103.1"/>
    </source>
</evidence>